<name>A0ABN1KDN4_9BURK</name>
<organism evidence="1 2">
    <name type="scientific">Ideonella azotifigens</name>
    <dbReference type="NCBI Taxonomy" id="513160"/>
    <lineage>
        <taxon>Bacteria</taxon>
        <taxon>Pseudomonadati</taxon>
        <taxon>Pseudomonadota</taxon>
        <taxon>Betaproteobacteria</taxon>
        <taxon>Burkholderiales</taxon>
        <taxon>Sphaerotilaceae</taxon>
        <taxon>Ideonella</taxon>
    </lineage>
</organism>
<accession>A0ABN1KDN4</accession>
<protein>
    <submittedName>
        <fullName evidence="1">Uncharacterized protein</fullName>
    </submittedName>
</protein>
<reference evidence="1 2" key="1">
    <citation type="journal article" date="2019" name="Int. J. Syst. Evol. Microbiol.">
        <title>The Global Catalogue of Microorganisms (GCM) 10K type strain sequencing project: providing services to taxonomists for standard genome sequencing and annotation.</title>
        <authorList>
            <consortium name="The Broad Institute Genomics Platform"/>
            <consortium name="The Broad Institute Genome Sequencing Center for Infectious Disease"/>
            <person name="Wu L."/>
            <person name="Ma J."/>
        </authorList>
    </citation>
    <scope>NUCLEOTIDE SEQUENCE [LARGE SCALE GENOMIC DNA]</scope>
    <source>
        <strain evidence="1 2">JCM 15503</strain>
    </source>
</reference>
<sequence length="93" mass="9990">MHRRLIAAPAHGALPVVDLLPAPRRWLARLLRRSGAGLSLVARRLAGRTVRPVGPACELPTIEFHAVHSDAGAPEGALYVNGEFVGRIDVSRI</sequence>
<proteinExistence type="predicted"/>
<dbReference type="EMBL" id="BAAAEW010000037">
    <property type="protein sequence ID" value="GAA0763451.1"/>
    <property type="molecule type" value="Genomic_DNA"/>
</dbReference>
<comment type="caution">
    <text evidence="1">The sequence shown here is derived from an EMBL/GenBank/DDBJ whole genome shotgun (WGS) entry which is preliminary data.</text>
</comment>
<dbReference type="Proteomes" id="UP001500279">
    <property type="component" value="Unassembled WGS sequence"/>
</dbReference>
<gene>
    <name evidence="1" type="ORF">GCM10009107_48770</name>
</gene>
<keyword evidence="2" id="KW-1185">Reference proteome</keyword>
<dbReference type="RefSeq" id="WP_231013054.1">
    <property type="nucleotide sequence ID" value="NZ_BAAAEW010000037.1"/>
</dbReference>
<evidence type="ECO:0000313" key="2">
    <source>
        <dbReference type="Proteomes" id="UP001500279"/>
    </source>
</evidence>
<evidence type="ECO:0000313" key="1">
    <source>
        <dbReference type="EMBL" id="GAA0763451.1"/>
    </source>
</evidence>